<reference evidence="6" key="5">
    <citation type="submission" date="2006-02" db="EMBL/GenBank/DDBJ databases">
        <title>Biodiversity of eps gene clusters and their glycosyltransferases in Streptococcus thermophilus.</title>
        <authorList>
            <person name="de Vin F."/>
            <person name="Herman L."/>
            <person name="De Vuyst L."/>
        </authorList>
    </citation>
    <scope>NUCLEOTIDE SEQUENCE</scope>
    <source>
        <strain evidence="6">LY03</strain>
    </source>
</reference>
<accession>Q56046</accession>
<evidence type="ECO:0000313" key="5">
    <source>
        <dbReference type="EMBL" id="AAQ04245.1"/>
    </source>
</evidence>
<dbReference type="Pfam" id="PF00535">
    <property type="entry name" value="Glycos_transf_2"/>
    <property type="match status" value="1"/>
</dbReference>
<feature type="domain" description="Glycosyltransferase 2-like" evidence="1">
    <location>
        <begin position="8"/>
        <end position="146"/>
    </location>
</feature>
<evidence type="ECO:0000313" key="6">
    <source>
        <dbReference type="EMBL" id="ABD96528.1"/>
    </source>
</evidence>
<dbReference type="KEGG" id="sths:AVT04_09295"/>
<reference evidence="3" key="4">
    <citation type="journal article" date="2003" name="J. Dairy Sci.">
        <title>Biochemistry, genetics, and applications of exopolysaccharide production in Streptococcus thermophilus: a review.</title>
        <authorList>
            <person name="Broadbent J.R."/>
            <person name="McMahon D.J."/>
            <person name="Welker D.L."/>
            <person name="Oberg C.J."/>
            <person name="Moineau S."/>
        </authorList>
    </citation>
    <scope>NUCLEOTIDE SEQUENCE</scope>
    <source>
        <strain evidence="3">MR-2C</strain>
        <strain evidence="4">MTC360</strain>
    </source>
</reference>
<gene>
    <name evidence="2" type="primary">epsI</name>
    <name evidence="3" type="synonym">cpsI</name>
</gene>
<dbReference type="RefSeq" id="WP_011227240.1">
    <property type="nucleotide sequence ID" value="NZ_CP013939.1"/>
</dbReference>
<evidence type="ECO:0000313" key="4">
    <source>
        <dbReference type="EMBL" id="AAM94574.1"/>
    </source>
</evidence>
<dbReference type="EMBL" id="AF434993">
    <property type="protein sequence ID" value="AAM94574.1"/>
    <property type="molecule type" value="Genomic_DNA"/>
</dbReference>
<organism evidence="2">
    <name type="scientific">Streptococcus thermophilus</name>
    <dbReference type="NCBI Taxonomy" id="1308"/>
    <lineage>
        <taxon>Bacteria</taxon>
        <taxon>Bacillati</taxon>
        <taxon>Bacillota</taxon>
        <taxon>Bacilli</taxon>
        <taxon>Lactobacillales</taxon>
        <taxon>Streptococcaceae</taxon>
        <taxon>Streptococcus</taxon>
    </lineage>
</organism>
<dbReference type="GO" id="GO:0016758">
    <property type="term" value="F:hexosyltransferase activity"/>
    <property type="evidence" value="ECO:0007669"/>
    <property type="project" value="UniProtKB-ARBA"/>
</dbReference>
<dbReference type="CAZy" id="GT2">
    <property type="family name" value="Glycosyltransferase Family 2"/>
</dbReference>
<dbReference type="InterPro" id="IPR029044">
    <property type="entry name" value="Nucleotide-diphossugar_trans"/>
</dbReference>
<reference evidence="2" key="1">
    <citation type="journal article" date="1996" name="J. Bacteriol.">
        <title>Identification and characterization of the eps (Exopolysaccharide) gene cluster from Streptococcus thermophilus Sfi6.</title>
        <authorList>
            <person name="Stingele F."/>
            <person name="Neeser J.R."/>
            <person name="Mollet B."/>
        </authorList>
    </citation>
    <scope>NUCLEOTIDE SEQUENCE</scope>
    <source>
        <strain evidence="2">Sfi6</strain>
    </source>
</reference>
<dbReference type="SMR" id="Q56046"/>
<sequence length="324" mass="36979">MYLKSLISIVIPVYNVEKYLEKCLQSVQNQTYNNFEVILVNDGSTDSSLSICEKFVNQDKRFSVFSKENGGMSSARNFGIKKAKGSFITFVDSDDYIVKDYLSHLVAGIKSETSIVCSKFFLVDEKGSLLTKKEAPKKKSEVVSIEESIKILLLQQNGYDLAVWGKLYPVSFFETISFPEGKLYEDMGTTYKLLKLASEVVFLDAYDYAYVQRPNSIMNSSFNLKKLDIIEMVHEMENDILAQFPNLALYVKNRAFAAEVKIFLEIPKEKEFEQAQKQLWHDIKKNRKAPFMTKGARLKNRLGASLSFLGKSLFLTIGKQLVDR</sequence>
<evidence type="ECO:0000259" key="1">
    <source>
        <dbReference type="Pfam" id="PF00535"/>
    </source>
</evidence>
<dbReference type="CDD" id="cd00761">
    <property type="entry name" value="Glyco_tranf_GTA_type"/>
    <property type="match status" value="1"/>
</dbReference>
<reference evidence="6" key="6">
    <citation type="journal article" date="2011" name="Int. Dairy J.">
        <title>New insights into the exopolysaccharide production of Streptococcus thermophilus.</title>
        <authorList>
            <person name="De Vuyst L."/>
            <person name="Weckx S."/>
            <person name="Ravyts F."/>
            <person name="Herman L."/>
            <person name="Leroy F."/>
        </authorList>
    </citation>
    <scope>NUCLEOTIDE SEQUENCE</scope>
    <source>
        <strain evidence="6">LY03</strain>
    </source>
</reference>
<dbReference type="PANTHER" id="PTHR22916:SF3">
    <property type="entry name" value="UDP-GLCNAC:BETAGAL BETA-1,3-N-ACETYLGLUCOSAMINYLTRANSFERASE-LIKE PROTEIN 1"/>
    <property type="match status" value="1"/>
</dbReference>
<dbReference type="SUPFAM" id="SSF53448">
    <property type="entry name" value="Nucleotide-diphospho-sugar transferases"/>
    <property type="match status" value="1"/>
</dbReference>
<name>Q56046_STRTR</name>
<reference evidence="5" key="3">
    <citation type="submission" date="2001-10" db="EMBL/GenBank/DDBJ databases">
        <title>The Exopolysaccharide Synthesis Gene Cluster of Streptococcus thermophilus Strain MTC330.</title>
        <authorList>
            <person name="Welker D.L."/>
            <person name="Jensen R.L."/>
            <person name="Broadbent J.R."/>
        </authorList>
    </citation>
    <scope>NUCLEOTIDE SEQUENCE</scope>
    <source>
        <strain evidence="5">MTC330</strain>
    </source>
</reference>
<dbReference type="InterPro" id="IPR001173">
    <property type="entry name" value="Glyco_trans_2-like"/>
</dbReference>
<dbReference type="EMBL" id="AY061649">
    <property type="protein sequence ID" value="AAL32502.1"/>
    <property type="molecule type" value="Genomic_DNA"/>
</dbReference>
<dbReference type="EMBL" id="DQ393658">
    <property type="protein sequence ID" value="ABD96528.1"/>
    <property type="molecule type" value="Genomic_DNA"/>
</dbReference>
<dbReference type="EMBL" id="AF430847">
    <property type="protein sequence ID" value="AAQ04245.1"/>
    <property type="molecule type" value="Genomic_DNA"/>
</dbReference>
<evidence type="ECO:0000313" key="2">
    <source>
        <dbReference type="EMBL" id="AAC44016.1"/>
    </source>
</evidence>
<dbReference type="PANTHER" id="PTHR22916">
    <property type="entry name" value="GLYCOSYLTRANSFERASE"/>
    <property type="match status" value="1"/>
</dbReference>
<evidence type="ECO:0000313" key="3">
    <source>
        <dbReference type="EMBL" id="AAL32502.1"/>
    </source>
</evidence>
<dbReference type="AlphaFoldDB" id="Q56046"/>
<proteinExistence type="predicted"/>
<protein>
    <submittedName>
        <fullName evidence="2 4">EpsI</fullName>
    </submittedName>
    <submittedName>
        <fullName evidence="3">Putative glycosyltransferase CpsI</fullName>
    </submittedName>
</protein>
<dbReference type="EMBL" id="U40830">
    <property type="protein sequence ID" value="AAC44016.1"/>
    <property type="molecule type" value="Genomic_DNA"/>
</dbReference>
<reference evidence="2" key="2">
    <citation type="thesis" date="1996" institute="Department of Microbiology" country="Technical University Munich">
        <authorList>
            <person name="Stingele F."/>
        </authorList>
    </citation>
    <scope>NUCLEOTIDE SEQUENCE</scope>
    <source>
        <strain evidence="2">Sfi6</strain>
    </source>
</reference>
<keyword evidence="3" id="KW-0808">Transferase</keyword>
<dbReference type="Gene3D" id="3.90.550.10">
    <property type="entry name" value="Spore Coat Polysaccharide Biosynthesis Protein SpsA, Chain A"/>
    <property type="match status" value="1"/>
</dbReference>